<dbReference type="RefSeq" id="WP_191155637.1">
    <property type="nucleotide sequence ID" value="NZ_JACXAI010000002.1"/>
</dbReference>
<comment type="caution">
    <text evidence="2">The sequence shown here is derived from an EMBL/GenBank/DDBJ whole genome shotgun (WGS) entry which is preliminary data.</text>
</comment>
<dbReference type="Proteomes" id="UP000626844">
    <property type="component" value="Unassembled WGS sequence"/>
</dbReference>
<reference evidence="2" key="1">
    <citation type="submission" date="2020-09" db="EMBL/GenBank/DDBJ databases">
        <title>A novel bacterium of genus Bacillus, isolated from South China Sea.</title>
        <authorList>
            <person name="Huang H."/>
            <person name="Mo K."/>
            <person name="Hu Y."/>
        </authorList>
    </citation>
    <scope>NUCLEOTIDE SEQUENCE</scope>
    <source>
        <strain evidence="2">IB182487</strain>
    </source>
</reference>
<evidence type="ECO:0000313" key="2">
    <source>
        <dbReference type="EMBL" id="MBD1379226.1"/>
    </source>
</evidence>
<keyword evidence="3" id="KW-1185">Reference proteome</keyword>
<keyword evidence="1" id="KW-0472">Membrane</keyword>
<sequence>MKRLYGVPAILLLASLFIFFGVWNDNLLIVLMSLVTIVITIVWNRNEQRDMSERQIKVINSKLNTIINELNLTKTHFFLDFNQQNALLIDEKQSKVAVFKNEDNNYQPYVYSFNEIVQSEIKEDDSTVTKVDRGSQVGGVVVGGALLGGAGAIIGGLSGSKRNTKGVKSIELILTCDDLIQPLHKITFLKSNDPLNVDNPIYKNLYDKALLWQNVFSVIIKRQQNNQSV</sequence>
<dbReference type="EMBL" id="JACXAI010000002">
    <property type="protein sequence ID" value="MBD1379226.1"/>
    <property type="molecule type" value="Genomic_DNA"/>
</dbReference>
<gene>
    <name evidence="2" type="ORF">IC621_03185</name>
</gene>
<name>A0A926NDG9_9BACI</name>
<organism evidence="2 3">
    <name type="scientific">Metabacillus arenae</name>
    <dbReference type="NCBI Taxonomy" id="2771434"/>
    <lineage>
        <taxon>Bacteria</taxon>
        <taxon>Bacillati</taxon>
        <taxon>Bacillota</taxon>
        <taxon>Bacilli</taxon>
        <taxon>Bacillales</taxon>
        <taxon>Bacillaceae</taxon>
        <taxon>Metabacillus</taxon>
    </lineage>
</organism>
<evidence type="ECO:0000256" key="1">
    <source>
        <dbReference type="SAM" id="Phobius"/>
    </source>
</evidence>
<evidence type="ECO:0000313" key="3">
    <source>
        <dbReference type="Proteomes" id="UP000626844"/>
    </source>
</evidence>
<proteinExistence type="predicted"/>
<keyword evidence="1" id="KW-0812">Transmembrane</keyword>
<feature type="transmembrane region" description="Helical" evidence="1">
    <location>
        <begin position="28"/>
        <end position="44"/>
    </location>
</feature>
<accession>A0A926NDG9</accession>
<keyword evidence="1" id="KW-1133">Transmembrane helix</keyword>
<protein>
    <submittedName>
        <fullName evidence="2">Uncharacterized protein</fullName>
    </submittedName>
</protein>
<dbReference type="AlphaFoldDB" id="A0A926NDG9"/>
<feature type="transmembrane region" description="Helical" evidence="1">
    <location>
        <begin position="5"/>
        <end position="22"/>
    </location>
</feature>